<reference evidence="4 5" key="1">
    <citation type="submission" date="2020-04" db="EMBL/GenBank/DDBJ databases">
        <title>Usitatibacter rugosus gen. nov., sp. nov. and Usitatibacter palustris sp. nov., novel members of Usitatibacteraceae fam. nov. within the order Nitrosomonadales isolated from soil.</title>
        <authorList>
            <person name="Huber K.J."/>
            <person name="Neumann-Schaal M."/>
            <person name="Geppert A."/>
            <person name="Luckner M."/>
            <person name="Wanner G."/>
            <person name="Overmann J."/>
        </authorList>
    </citation>
    <scope>NUCLEOTIDE SEQUENCE [LARGE SCALE GENOMIC DNA]</scope>
    <source>
        <strain evidence="4 5">0125_3</strain>
    </source>
</reference>
<dbReference type="Pfam" id="PF06863">
    <property type="entry name" value="DUF1254"/>
    <property type="match status" value="1"/>
</dbReference>
<dbReference type="InterPro" id="IPR037049">
    <property type="entry name" value="DUF1214_C_sf"/>
</dbReference>
<evidence type="ECO:0000259" key="2">
    <source>
        <dbReference type="Pfam" id="PF06742"/>
    </source>
</evidence>
<feature type="domain" description="DUF1214" evidence="2">
    <location>
        <begin position="374"/>
        <end position="480"/>
    </location>
</feature>
<dbReference type="Gene3D" id="2.60.120.600">
    <property type="entry name" value="Domain of unknown function DUF1214, C-terminal domain"/>
    <property type="match status" value="1"/>
</dbReference>
<dbReference type="Pfam" id="PF06742">
    <property type="entry name" value="DUF1214"/>
    <property type="match status" value="1"/>
</dbReference>
<evidence type="ECO:0000259" key="3">
    <source>
        <dbReference type="Pfam" id="PF06863"/>
    </source>
</evidence>
<dbReference type="Gene3D" id="1.10.3360.10">
    <property type="entry name" value="VPA0735-like domain"/>
    <property type="match status" value="1"/>
</dbReference>
<evidence type="ECO:0000313" key="4">
    <source>
        <dbReference type="EMBL" id="QJR10823.1"/>
    </source>
</evidence>
<dbReference type="InterPro" id="IPR010621">
    <property type="entry name" value="DUF1214"/>
</dbReference>
<organism evidence="4 5">
    <name type="scientific">Usitatibacter rugosus</name>
    <dbReference type="NCBI Taxonomy" id="2732067"/>
    <lineage>
        <taxon>Bacteria</taxon>
        <taxon>Pseudomonadati</taxon>
        <taxon>Pseudomonadota</taxon>
        <taxon>Betaproteobacteria</taxon>
        <taxon>Nitrosomonadales</taxon>
        <taxon>Usitatibacteraceae</taxon>
        <taxon>Usitatibacter</taxon>
    </lineage>
</organism>
<dbReference type="PANTHER" id="PTHR36509">
    <property type="entry name" value="BLL3101 PROTEIN"/>
    <property type="match status" value="1"/>
</dbReference>
<keyword evidence="1" id="KW-0732">Signal</keyword>
<dbReference type="SUPFAM" id="SSF160935">
    <property type="entry name" value="VPA0735-like"/>
    <property type="match status" value="1"/>
</dbReference>
<dbReference type="EMBL" id="CP053069">
    <property type="protein sequence ID" value="QJR10823.1"/>
    <property type="molecule type" value="Genomic_DNA"/>
</dbReference>
<feature type="domain" description="DUF1254" evidence="3">
    <location>
        <begin position="103"/>
        <end position="223"/>
    </location>
</feature>
<proteinExistence type="predicted"/>
<dbReference type="KEGG" id="uru:DSM104443_01893"/>
<gene>
    <name evidence="4" type="ORF">DSM104443_01893</name>
</gene>
<dbReference type="RefSeq" id="WP_171091645.1">
    <property type="nucleotide sequence ID" value="NZ_CP053069.1"/>
</dbReference>
<sequence>MTKLIRTIAVGAALGVAWPALAQKYKTDIPPAIVAPDSVETRLGTLRFKDGFPDDETIRKVYDNLDFQRGVQAFLTAMPAASLAAIRRGLRELGPDNGTVIVFETLMDSRSLFLTANTESVYAMGWIDLRNGPVVVESPPQTLGLLDDFWFHYVTDLGLVGPDEGKGGKFLFLPPDFKGEPPAGYHVFKSQTYGNWFGTRGFLVNGDPKPAVASIKQHLRIYPLSLAANPPATKFVNASGKAMNTIHAMDASFFAEVNEVVQEEPNAAMDPETLGLLASIGIEKGKPFAPDERMKKILAEAAAVGNATARANAYRSRLAGAYFYPDSAWGTCFVGGSYLFESDGVRLLDARSYMFFYATGITPAMAIQKVGAGSAYAAAFVDSKKQPMDGAKTYRLHLPPGIPAKQFWSLVLYDNQTRSMLQTDQPHPSVGSQKAGVKANADSSVDVYFGPKPPPGKEGNWVQTWPGKGWNVILRLYGPLEGFFDKTWRPGEIEEMK</sequence>
<dbReference type="InterPro" id="IPR037050">
    <property type="entry name" value="DUF1254_sf"/>
</dbReference>
<accession>A0A6M4GWT3</accession>
<feature type="signal peptide" evidence="1">
    <location>
        <begin position="1"/>
        <end position="22"/>
    </location>
</feature>
<keyword evidence="5" id="KW-1185">Reference proteome</keyword>
<dbReference type="PANTHER" id="PTHR36509:SF3">
    <property type="entry name" value="SIGNAL PEPTIDE PROTEIN"/>
    <property type="match status" value="1"/>
</dbReference>
<dbReference type="Proteomes" id="UP000501534">
    <property type="component" value="Chromosome"/>
</dbReference>
<evidence type="ECO:0008006" key="6">
    <source>
        <dbReference type="Google" id="ProtNLM"/>
    </source>
</evidence>
<dbReference type="Gene3D" id="2.60.40.1610">
    <property type="entry name" value="Domain of unknown function DUF1254"/>
    <property type="match status" value="1"/>
</dbReference>
<evidence type="ECO:0000256" key="1">
    <source>
        <dbReference type="SAM" id="SignalP"/>
    </source>
</evidence>
<evidence type="ECO:0000313" key="5">
    <source>
        <dbReference type="Proteomes" id="UP000501534"/>
    </source>
</evidence>
<dbReference type="InterPro" id="IPR010679">
    <property type="entry name" value="DUF1254"/>
</dbReference>
<name>A0A6M4GWT3_9PROT</name>
<feature type="chain" id="PRO_5026900276" description="DUF1254 domain-containing protein" evidence="1">
    <location>
        <begin position="23"/>
        <end position="497"/>
    </location>
</feature>
<protein>
    <recommendedName>
        <fullName evidence="6">DUF1254 domain-containing protein</fullName>
    </recommendedName>
</protein>
<dbReference type="AlphaFoldDB" id="A0A6M4GWT3"/>